<dbReference type="GO" id="GO:0005525">
    <property type="term" value="F:GTP binding"/>
    <property type="evidence" value="ECO:0007669"/>
    <property type="project" value="InterPro"/>
</dbReference>
<proteinExistence type="predicted"/>
<dbReference type="Proteomes" id="UP000235330">
    <property type="component" value="Unassembled WGS sequence"/>
</dbReference>
<feature type="transmembrane region" description="Helical" evidence="2">
    <location>
        <begin position="21"/>
        <end position="40"/>
    </location>
</feature>
<dbReference type="PANTHER" id="PTHR42714">
    <property type="entry name" value="TRNA MODIFICATION GTPASE GTPBP3"/>
    <property type="match status" value="1"/>
</dbReference>
<accession>A0A2N7F7N6</accession>
<evidence type="ECO:0000259" key="3">
    <source>
        <dbReference type="Pfam" id="PF01926"/>
    </source>
</evidence>
<dbReference type="EMBL" id="MCWU01000057">
    <property type="protein sequence ID" value="PMJ62201.1"/>
    <property type="molecule type" value="Genomic_DNA"/>
</dbReference>
<dbReference type="InterPro" id="IPR027417">
    <property type="entry name" value="P-loop_NTPase"/>
</dbReference>
<dbReference type="InterPro" id="IPR006073">
    <property type="entry name" value="GTP-bd"/>
</dbReference>
<dbReference type="RefSeq" id="WP_102516980.1">
    <property type="nucleotide sequence ID" value="NZ_CAWNSM010000057.1"/>
</dbReference>
<keyword evidence="2" id="KW-0812">Transmembrane</keyword>
<dbReference type="GO" id="GO:0002098">
    <property type="term" value="P:tRNA wobble uridine modification"/>
    <property type="evidence" value="ECO:0007669"/>
    <property type="project" value="TreeGrafter"/>
</dbReference>
<feature type="transmembrane region" description="Helical" evidence="2">
    <location>
        <begin position="46"/>
        <end position="67"/>
    </location>
</feature>
<sequence>MKKIRNLFRLLAVLSGGRWGIALISAIFPSVIMMGFGVFLAVKYGYLLEMSIAIAVSTLVFTIPLYVSSRSSHPSSRQSSQRSSRNSSNNESFSNKESEDIGEGGSESHHKKADINDALVKASTDWSQKELSIWNESKHYVRQQLMDDIEWGNLDQTGLEVLEFVAKKFDKKSLDFSIPEGLKLFEEVSRRYKLVVREHIPGIEYLKVSYIKAGYEAYDKYGELGQKIVKAAIWGNHLKNLYLNPLKVVSDLGREQATSSMTKGVVDDMQYAAKQALLDEVAAVAIDLYSGRFSIEDEALKASDVSELDEQRFAPELEPVRIVLVGQTSSGKSSLINALKQELVAEVDVLPSTDTSTVYNAFVDDNDVRVVDLQGLDGNPKTEALMLKEMTQADVVLWVLKANQSARDLDKQLKDRFDAFYDDPKNISRKKPIVVSVVNQVDRLKPVDDWQPPYDLENPTSAKAKIIVQALEYNHILLKTDIVLPLAIAPEKVQFGLDTLRQTLIERIADANNVQRNRQRLEAMKRGTSVKGQLNKAVKAGKKVAPSALKAATPKIAEMAIKQVVKKK</sequence>
<evidence type="ECO:0000256" key="1">
    <source>
        <dbReference type="SAM" id="MobiDB-lite"/>
    </source>
</evidence>
<keyword evidence="2" id="KW-1133">Transmembrane helix</keyword>
<dbReference type="Gene3D" id="3.40.50.300">
    <property type="entry name" value="P-loop containing nucleotide triphosphate hydrolases"/>
    <property type="match status" value="1"/>
</dbReference>
<dbReference type="AlphaFoldDB" id="A0A2N7F7N6"/>
<reference evidence="5" key="1">
    <citation type="submission" date="2016-07" db="EMBL/GenBank/DDBJ databases">
        <title>Nontailed viruses are major unrecognized killers of bacteria in the ocean.</title>
        <authorList>
            <person name="Kauffman K."/>
            <person name="Hussain F."/>
            <person name="Yang J."/>
            <person name="Arevalo P."/>
            <person name="Brown J."/>
            <person name="Cutler M."/>
            <person name="Kelly L."/>
            <person name="Polz M.F."/>
        </authorList>
    </citation>
    <scope>NUCLEOTIDE SEQUENCE [LARGE SCALE GENOMIC DNA]</scope>
    <source>
        <strain evidence="5">10N.261.55.E11</strain>
    </source>
</reference>
<dbReference type="GO" id="GO:0005737">
    <property type="term" value="C:cytoplasm"/>
    <property type="evidence" value="ECO:0007669"/>
    <property type="project" value="TreeGrafter"/>
</dbReference>
<feature type="compositionally biased region" description="Low complexity" evidence="1">
    <location>
        <begin position="69"/>
        <end position="93"/>
    </location>
</feature>
<name>A0A2N7F7N6_VIBSP</name>
<keyword evidence="2" id="KW-0472">Membrane</keyword>
<feature type="region of interest" description="Disordered" evidence="1">
    <location>
        <begin position="69"/>
        <end position="111"/>
    </location>
</feature>
<protein>
    <submittedName>
        <fullName evidence="4">GTP-binding protein</fullName>
    </submittedName>
</protein>
<dbReference type="GO" id="GO:0030488">
    <property type="term" value="P:tRNA methylation"/>
    <property type="evidence" value="ECO:0007669"/>
    <property type="project" value="TreeGrafter"/>
</dbReference>
<organism evidence="4 5">
    <name type="scientific">Vibrio splendidus</name>
    <dbReference type="NCBI Taxonomy" id="29497"/>
    <lineage>
        <taxon>Bacteria</taxon>
        <taxon>Pseudomonadati</taxon>
        <taxon>Pseudomonadota</taxon>
        <taxon>Gammaproteobacteria</taxon>
        <taxon>Vibrionales</taxon>
        <taxon>Vibrionaceae</taxon>
        <taxon>Vibrio</taxon>
    </lineage>
</organism>
<comment type="caution">
    <text evidence="4">The sequence shown here is derived from an EMBL/GenBank/DDBJ whole genome shotgun (WGS) entry which is preliminary data.</text>
</comment>
<evidence type="ECO:0000256" key="2">
    <source>
        <dbReference type="SAM" id="Phobius"/>
    </source>
</evidence>
<dbReference type="SUPFAM" id="SSF52540">
    <property type="entry name" value="P-loop containing nucleoside triphosphate hydrolases"/>
    <property type="match status" value="1"/>
</dbReference>
<evidence type="ECO:0000313" key="5">
    <source>
        <dbReference type="Proteomes" id="UP000235330"/>
    </source>
</evidence>
<feature type="domain" description="G" evidence="3">
    <location>
        <begin position="321"/>
        <end position="419"/>
    </location>
</feature>
<gene>
    <name evidence="4" type="ORF">BCU17_04490</name>
</gene>
<dbReference type="Pfam" id="PF01926">
    <property type="entry name" value="MMR_HSR1"/>
    <property type="match status" value="1"/>
</dbReference>
<dbReference type="PANTHER" id="PTHR42714:SF2">
    <property type="entry name" value="TRNA MODIFICATION GTPASE GTPBP3, MITOCHONDRIAL"/>
    <property type="match status" value="1"/>
</dbReference>
<evidence type="ECO:0000313" key="4">
    <source>
        <dbReference type="EMBL" id="PMJ62201.1"/>
    </source>
</evidence>